<keyword evidence="2" id="KW-1185">Reference proteome</keyword>
<dbReference type="SUPFAM" id="SSF53756">
    <property type="entry name" value="UDP-Glycosyltransferase/glycogen phosphorylase"/>
    <property type="match status" value="1"/>
</dbReference>
<dbReference type="RefSeq" id="WP_147846769.1">
    <property type="nucleotide sequence ID" value="NZ_VDUZ01000009.1"/>
</dbReference>
<dbReference type="NCBIfam" id="TIGR04396">
    <property type="entry name" value="surf_polysacc"/>
    <property type="match status" value="1"/>
</dbReference>
<name>A0A5C8PPQ0_9HYPH</name>
<dbReference type="EMBL" id="VDUZ01000009">
    <property type="protein sequence ID" value="TXL77069.1"/>
    <property type="molecule type" value="Genomic_DNA"/>
</dbReference>
<evidence type="ECO:0000313" key="1">
    <source>
        <dbReference type="EMBL" id="TXL77069.1"/>
    </source>
</evidence>
<gene>
    <name evidence="1" type="ORF">FHP25_09875</name>
</gene>
<reference evidence="1 2" key="1">
    <citation type="submission" date="2019-06" db="EMBL/GenBank/DDBJ databases">
        <title>New taxonomy in bacterial strain CC-CFT640, isolated from vineyard.</title>
        <authorList>
            <person name="Lin S.-Y."/>
            <person name="Tsai C.-F."/>
            <person name="Young C.-C."/>
        </authorList>
    </citation>
    <scope>NUCLEOTIDE SEQUENCE [LARGE SCALE GENOMIC DNA]</scope>
    <source>
        <strain evidence="1 2">CC-CFT640</strain>
    </source>
</reference>
<accession>A0A5C8PPQ0</accession>
<evidence type="ECO:0000313" key="2">
    <source>
        <dbReference type="Proteomes" id="UP000321638"/>
    </source>
</evidence>
<comment type="caution">
    <text evidence="1">The sequence shown here is derived from an EMBL/GenBank/DDBJ whole genome shotgun (WGS) entry which is preliminary data.</text>
</comment>
<dbReference type="InterPro" id="IPR030906">
    <property type="entry name" value="Surf_polysacc"/>
</dbReference>
<organism evidence="1 2">
    <name type="scientific">Vineibacter terrae</name>
    <dbReference type="NCBI Taxonomy" id="2586908"/>
    <lineage>
        <taxon>Bacteria</taxon>
        <taxon>Pseudomonadati</taxon>
        <taxon>Pseudomonadota</taxon>
        <taxon>Alphaproteobacteria</taxon>
        <taxon>Hyphomicrobiales</taxon>
        <taxon>Vineibacter</taxon>
    </lineage>
</organism>
<sequence>MARAYVIIPSENQSREFDAKLLLACALAERGFSSIVGSRNDIHMQIARLPRSIYVGKDIRSSSNRISGILKRLGHVIVALDEEALVYFTHQTYLTARVAPPAFQAAAALMAWGPDNAEAWRESPHYLGTPIYETGNPRVDMMRPELRPFFAADVEALKRRFGRFVLINTNFGTLNHFFPNLTSMKAPERPDAPPPGADWETGLAYHRYGIFWAFQKLVPVLAARHPDTAIVVRPHPSENHETWRRVAQGIPNVQVLHEGNVVPWLLASQTVIHNGCTTGIEAYVLGGRPIAYRPLTSEKYDLKLPNSVSHEVFDEAELLAAVDAILEDRFAVGTAQAEERRSILRRYLAATDGRMAVERMADVIETVEGSHYGQVQPGIGTRLMGHAAAEWRRMQKRRNASRPQHKSNVAYTRHRFPDIDLPKVQQRIDAYGGILGRFQNVRAEAVDANIFQISKSR</sequence>
<proteinExistence type="predicted"/>
<dbReference type="Proteomes" id="UP000321638">
    <property type="component" value="Unassembled WGS sequence"/>
</dbReference>
<evidence type="ECO:0008006" key="3">
    <source>
        <dbReference type="Google" id="ProtNLM"/>
    </source>
</evidence>
<protein>
    <recommendedName>
        <fullName evidence="3">Surface carbohydrate biosynthesis protein</fullName>
    </recommendedName>
</protein>
<dbReference type="AlphaFoldDB" id="A0A5C8PPQ0"/>
<dbReference type="OrthoDB" id="5430637at2"/>